<dbReference type="AlphaFoldDB" id="A0A2M9D920"/>
<dbReference type="RefSeq" id="WP_229820253.1">
    <property type="nucleotide sequence ID" value="NZ_BMZU01000001.1"/>
</dbReference>
<dbReference type="Pfam" id="PF26421">
    <property type="entry name" value="Avidin_like"/>
    <property type="match status" value="2"/>
</dbReference>
<name>A0A2M9D920_9MICO</name>
<proteinExistence type="predicted"/>
<comment type="caution">
    <text evidence="1">The sequence shown here is derived from an EMBL/GenBank/DDBJ whole genome shotgun (WGS) entry which is preliminary data.</text>
</comment>
<evidence type="ECO:0000313" key="2">
    <source>
        <dbReference type="Proteomes" id="UP000231742"/>
    </source>
</evidence>
<gene>
    <name evidence="1" type="ORF">CLV85_1419</name>
</gene>
<accession>A0A2M9D920</accession>
<keyword evidence="2" id="KW-1185">Reference proteome</keyword>
<dbReference type="EMBL" id="PGFH01000001">
    <property type="protein sequence ID" value="PJJ82226.1"/>
    <property type="molecule type" value="Genomic_DNA"/>
</dbReference>
<dbReference type="Proteomes" id="UP000231742">
    <property type="component" value="Unassembled WGS sequence"/>
</dbReference>
<reference evidence="1 2" key="1">
    <citation type="submission" date="2017-11" db="EMBL/GenBank/DDBJ databases">
        <title>Genomic Encyclopedia of Archaeal and Bacterial Type Strains, Phase II (KMG-II): From Individual Species to Whole Genera.</title>
        <authorList>
            <person name="Goeker M."/>
        </authorList>
    </citation>
    <scope>NUCLEOTIDE SEQUENCE [LARGE SCALE GENOMIC DNA]</scope>
    <source>
        <strain evidence="1 2">DSM 16400</strain>
    </source>
</reference>
<organism evidence="1 2">
    <name type="scientific">Salinibacterium amurskyense</name>
    <dbReference type="NCBI Taxonomy" id="205941"/>
    <lineage>
        <taxon>Bacteria</taxon>
        <taxon>Bacillati</taxon>
        <taxon>Actinomycetota</taxon>
        <taxon>Actinomycetes</taxon>
        <taxon>Micrococcales</taxon>
        <taxon>Microbacteriaceae</taxon>
        <taxon>Salinibacterium</taxon>
    </lineage>
</organism>
<evidence type="ECO:0000313" key="1">
    <source>
        <dbReference type="EMBL" id="PJJ82226.1"/>
    </source>
</evidence>
<dbReference type="InterPro" id="IPR058595">
    <property type="entry name" value="Avidin-like"/>
</dbReference>
<sequence>MSDAPVAAAAAQPVPDSINDREFILVSSSGSAVSTATPTRFRYHQDGQMVWGEYYGDTVALGRFVGRRDGDVVSIRFAHRLAASEEIVLGMASSTIQWNADGKLELYEEFEKNGEAHVSICVEADRRGAWPELDPAQRSTPQLDGTTFILEESTASTVSAEPTQFEFDENSGIVWGFYFGDTVTAGRCVGRYRDGVLDEFFVHHVIASDATLLGDSSTTLGSRPDGRLELIEEFVLDGVPGKSVCVQVV</sequence>
<protein>
    <submittedName>
        <fullName evidence="1">Uncharacterized protein</fullName>
    </submittedName>
</protein>